<comment type="caution">
    <text evidence="2">The sequence shown here is derived from an EMBL/GenBank/DDBJ whole genome shotgun (WGS) entry which is preliminary data.</text>
</comment>
<dbReference type="AlphaFoldDB" id="A0A9W8WL33"/>
<sequence length="228" mass="23508">MPSSLVTSLLWLGTEEHLVAKVLNVEPSATTYLLNCSPEPDGGECGLYVSLTLGPWASETPPPGAARTGDFDLSITDTYESWEFSLHCGMSGTVAQKCTTINVGGNDEDRNYEDRPTATFKSEEDLDAEGFAGFGYAAVTITEGFELLSATRSGSHETAATSTEDASVSAQSTAESAASATATSSETSGTQGSSGTSTPEATSVASSCKARVFTAMSMAGIAMAVVFS</sequence>
<dbReference type="OrthoDB" id="4991875at2759"/>
<protein>
    <submittedName>
        <fullName evidence="2">Uncharacterized protein</fullName>
    </submittedName>
</protein>
<organism evidence="2 3">
    <name type="scientific">Fusarium piperis</name>
    <dbReference type="NCBI Taxonomy" id="1435070"/>
    <lineage>
        <taxon>Eukaryota</taxon>
        <taxon>Fungi</taxon>
        <taxon>Dikarya</taxon>
        <taxon>Ascomycota</taxon>
        <taxon>Pezizomycotina</taxon>
        <taxon>Sordariomycetes</taxon>
        <taxon>Hypocreomycetidae</taxon>
        <taxon>Hypocreales</taxon>
        <taxon>Nectriaceae</taxon>
        <taxon>Fusarium</taxon>
        <taxon>Fusarium solani species complex</taxon>
    </lineage>
</organism>
<evidence type="ECO:0000256" key="1">
    <source>
        <dbReference type="SAM" id="MobiDB-lite"/>
    </source>
</evidence>
<dbReference type="EMBL" id="JAPEUR010000015">
    <property type="protein sequence ID" value="KAJ4328111.1"/>
    <property type="molecule type" value="Genomic_DNA"/>
</dbReference>
<gene>
    <name evidence="2" type="ORF">N0V84_001480</name>
</gene>
<keyword evidence="3" id="KW-1185">Reference proteome</keyword>
<evidence type="ECO:0000313" key="3">
    <source>
        <dbReference type="Proteomes" id="UP001140502"/>
    </source>
</evidence>
<dbReference type="Proteomes" id="UP001140502">
    <property type="component" value="Unassembled WGS sequence"/>
</dbReference>
<feature type="compositionally biased region" description="Polar residues" evidence="1">
    <location>
        <begin position="156"/>
        <end position="165"/>
    </location>
</feature>
<name>A0A9W8WL33_9HYPO</name>
<feature type="region of interest" description="Disordered" evidence="1">
    <location>
        <begin position="156"/>
        <end position="203"/>
    </location>
</feature>
<accession>A0A9W8WL33</accession>
<reference evidence="2" key="1">
    <citation type="submission" date="2022-10" db="EMBL/GenBank/DDBJ databases">
        <title>Tapping the CABI collections for fungal endophytes: first genome assemblies for Collariella, Neodidymelliopsis, Ascochyta clinopodiicola, Didymella pomorum, Didymosphaeria variabile, Neocosmospora piperis and Neocucurbitaria cava.</title>
        <authorList>
            <person name="Hill R."/>
        </authorList>
    </citation>
    <scope>NUCLEOTIDE SEQUENCE</scope>
    <source>
        <strain evidence="2">IMI 366586</strain>
    </source>
</reference>
<proteinExistence type="predicted"/>
<evidence type="ECO:0000313" key="2">
    <source>
        <dbReference type="EMBL" id="KAJ4328111.1"/>
    </source>
</evidence>
<feature type="compositionally biased region" description="Low complexity" evidence="1">
    <location>
        <begin position="166"/>
        <end position="198"/>
    </location>
</feature>